<gene>
    <name evidence="4" type="ORF">CDV49_03800</name>
</gene>
<evidence type="ECO:0000313" key="5">
    <source>
        <dbReference type="Proteomes" id="UP000196878"/>
    </source>
</evidence>
<feature type="region of interest" description="Disordered" evidence="1">
    <location>
        <begin position="150"/>
        <end position="181"/>
    </location>
</feature>
<keyword evidence="2" id="KW-0472">Membrane</keyword>
<proteinExistence type="predicted"/>
<comment type="caution">
    <text evidence="4">The sequence shown here is derived from an EMBL/GenBank/DDBJ whole genome shotgun (WGS) entry which is preliminary data.</text>
</comment>
<dbReference type="OrthoDB" id="7164001at2"/>
<dbReference type="AlphaFoldDB" id="A0A212AES5"/>
<evidence type="ECO:0000256" key="2">
    <source>
        <dbReference type="SAM" id="Phobius"/>
    </source>
</evidence>
<dbReference type="PANTHER" id="PTHR33371:SF4">
    <property type="entry name" value="INTERMEMBRANE PHOSPHOLIPID TRANSPORT SYSTEM BINDING PROTEIN MLAD"/>
    <property type="match status" value="1"/>
</dbReference>
<name>A0A212AES5_9RHOB</name>
<dbReference type="RefSeq" id="WP_088214249.1">
    <property type="nucleotide sequence ID" value="NZ_NIPW01000006.1"/>
</dbReference>
<keyword evidence="2" id="KW-1133">Transmembrane helix</keyword>
<keyword evidence="2" id="KW-0812">Transmembrane</keyword>
<dbReference type="EMBL" id="NIPW01000006">
    <property type="protein sequence ID" value="OWJ79915.1"/>
    <property type="molecule type" value="Genomic_DNA"/>
</dbReference>
<feature type="domain" description="Mce/MlaD" evidence="3">
    <location>
        <begin position="38"/>
        <end position="115"/>
    </location>
</feature>
<protein>
    <submittedName>
        <fullName evidence="4">Outer membrane lipid asymmetry maintenance protein MlaD</fullName>
    </submittedName>
</protein>
<reference evidence="4 5" key="1">
    <citation type="submission" date="2016-12" db="EMBL/GenBank/DDBJ databases">
        <title>Comparison of Traditional DNA-DNA Hybridization with In Silico Genomic Analysis.</title>
        <authorList>
            <person name="Nicholson A.C."/>
            <person name="Humrighouse B.W."/>
            <person name="Graziano J."/>
            <person name="Lasker B."/>
            <person name="Whitney A.M."/>
            <person name="Mcquiston J.R."/>
        </authorList>
    </citation>
    <scope>NUCLEOTIDE SEQUENCE [LARGE SCALE GENOMIC DNA]</scope>
    <source>
        <strain evidence="4 5">H2240</strain>
    </source>
</reference>
<evidence type="ECO:0000256" key="1">
    <source>
        <dbReference type="SAM" id="MobiDB-lite"/>
    </source>
</evidence>
<evidence type="ECO:0000313" key="4">
    <source>
        <dbReference type="EMBL" id="OWJ79915.1"/>
    </source>
</evidence>
<dbReference type="Proteomes" id="UP000196878">
    <property type="component" value="Unassembled WGS sequence"/>
</dbReference>
<dbReference type="InterPro" id="IPR003399">
    <property type="entry name" value="Mce/MlaD"/>
</dbReference>
<sequence length="181" mass="18100">MAETKISEVLVGGLVLVVAAGFLLYSSGTIGLHRAGGSYDLHASFRSAEGIAVGTDVRLAGVRVGSVTGLALNPQTYFADMTISVQNGLELPQDTALLVSSEGLLGGNFMELVPGGMPMNLAAGDEIVDTQGSVSLISLLMKFVGGSASDALSGGGEAGEHSSTEGAPPVETEPAPAPAGQ</sequence>
<feature type="transmembrane region" description="Helical" evidence="2">
    <location>
        <begin position="6"/>
        <end position="25"/>
    </location>
</feature>
<dbReference type="InterPro" id="IPR052336">
    <property type="entry name" value="MlaD_Phospholipid_Transporter"/>
</dbReference>
<organism evidence="4 5">
    <name type="scientific">Haematobacter genomosp. 1</name>
    <dbReference type="NCBI Taxonomy" id="366618"/>
    <lineage>
        <taxon>Bacteria</taxon>
        <taxon>Pseudomonadati</taxon>
        <taxon>Pseudomonadota</taxon>
        <taxon>Alphaproteobacteria</taxon>
        <taxon>Rhodobacterales</taxon>
        <taxon>Paracoccaceae</taxon>
        <taxon>Haematobacter</taxon>
    </lineage>
</organism>
<feature type="compositionally biased region" description="Low complexity" evidence="1">
    <location>
        <begin position="164"/>
        <end position="181"/>
    </location>
</feature>
<dbReference type="PANTHER" id="PTHR33371">
    <property type="entry name" value="INTERMEMBRANE PHOSPHOLIPID TRANSPORT SYSTEM BINDING PROTEIN MLAD-RELATED"/>
    <property type="match status" value="1"/>
</dbReference>
<accession>A0A212AES5</accession>
<evidence type="ECO:0000259" key="3">
    <source>
        <dbReference type="Pfam" id="PF02470"/>
    </source>
</evidence>
<keyword evidence="5" id="KW-1185">Reference proteome</keyword>
<dbReference type="Pfam" id="PF02470">
    <property type="entry name" value="MlaD"/>
    <property type="match status" value="1"/>
</dbReference>